<name>A0A0J1BH52_RHOIS</name>
<comment type="caution">
    <text evidence="1">The sequence shown here is derived from an EMBL/GenBank/DDBJ whole genome shotgun (WGS) entry which is preliminary data.</text>
</comment>
<accession>A0A0J1BH52</accession>
<sequence>MLPRLLAGDNPTCERQPSIETIRAGGLTVFVETMAAARLRSDDWRRSPCRCRGQIAGAPPSGRWTQR</sequence>
<evidence type="ECO:0000313" key="2">
    <source>
        <dbReference type="Proteomes" id="UP000036367"/>
    </source>
</evidence>
<dbReference type="EMBL" id="LECT01000017">
    <property type="protein sequence ID" value="KLU05875.1"/>
    <property type="molecule type" value="Genomic_DNA"/>
</dbReference>
<organism evidence="1 2">
    <name type="scientific">Rhodopirellula islandica</name>
    <dbReference type="NCBI Taxonomy" id="595434"/>
    <lineage>
        <taxon>Bacteria</taxon>
        <taxon>Pseudomonadati</taxon>
        <taxon>Planctomycetota</taxon>
        <taxon>Planctomycetia</taxon>
        <taxon>Pirellulales</taxon>
        <taxon>Pirellulaceae</taxon>
        <taxon>Rhodopirellula</taxon>
    </lineage>
</organism>
<proteinExistence type="predicted"/>
<dbReference type="AlphaFoldDB" id="A0A0J1BH52"/>
<dbReference type="Proteomes" id="UP000036367">
    <property type="component" value="Unassembled WGS sequence"/>
</dbReference>
<reference evidence="1" key="1">
    <citation type="submission" date="2015-05" db="EMBL/GenBank/DDBJ databases">
        <title>Permanent draft genome of Rhodopirellula islandicus K833.</title>
        <authorList>
            <person name="Kizina J."/>
            <person name="Richter M."/>
            <person name="Glockner F.O."/>
            <person name="Harder J."/>
        </authorList>
    </citation>
    <scope>NUCLEOTIDE SEQUENCE [LARGE SCALE GENOMIC DNA]</scope>
    <source>
        <strain evidence="1">K833</strain>
    </source>
</reference>
<protein>
    <submittedName>
        <fullName evidence="1">Uncharacterized protein</fullName>
    </submittedName>
</protein>
<keyword evidence="2" id="KW-1185">Reference proteome</keyword>
<gene>
    <name evidence="1" type="ORF">RISK_002507</name>
</gene>
<evidence type="ECO:0000313" key="1">
    <source>
        <dbReference type="EMBL" id="KLU05875.1"/>
    </source>
</evidence>